<gene>
    <name evidence="3" type="ORF">EBN88_17950</name>
</gene>
<dbReference type="Proteomes" id="UP000278673">
    <property type="component" value="Unassembled WGS sequence"/>
</dbReference>
<proteinExistence type="predicted"/>
<keyword evidence="4" id="KW-1185">Reference proteome</keyword>
<evidence type="ECO:0000256" key="1">
    <source>
        <dbReference type="SAM" id="SignalP"/>
    </source>
</evidence>
<dbReference type="RefSeq" id="WP_122184907.1">
    <property type="nucleotide sequence ID" value="NZ_RFFJ01000101.1"/>
</dbReference>
<evidence type="ECO:0000313" key="4">
    <source>
        <dbReference type="Proteomes" id="UP000278673"/>
    </source>
</evidence>
<dbReference type="SUPFAM" id="SSF47090">
    <property type="entry name" value="PGBD-like"/>
    <property type="match status" value="1"/>
</dbReference>
<protein>
    <submittedName>
        <fullName evidence="3">Peptidoglycan-binding protein</fullName>
    </submittedName>
</protein>
<keyword evidence="1" id="KW-0732">Signal</keyword>
<comment type="caution">
    <text evidence="3">The sequence shown here is derived from an EMBL/GenBank/DDBJ whole genome shotgun (WGS) entry which is preliminary data.</text>
</comment>
<feature type="domain" description="Peptidoglycan binding-like" evidence="2">
    <location>
        <begin position="63"/>
        <end position="117"/>
    </location>
</feature>
<dbReference type="InterPro" id="IPR036366">
    <property type="entry name" value="PGBDSf"/>
</dbReference>
<dbReference type="AlphaFoldDB" id="A0A3M2LKI6"/>
<reference evidence="3 4" key="1">
    <citation type="submission" date="2018-10" db="EMBL/GenBank/DDBJ databases">
        <title>Isolation, diversity and antifungal activity of actinobacteria from wheat.</title>
        <authorList>
            <person name="Han C."/>
        </authorList>
    </citation>
    <scope>NUCLEOTIDE SEQUENCE [LARGE SCALE GENOMIC DNA]</scope>
    <source>
        <strain evidence="3 4">NEAU-YY642</strain>
    </source>
</reference>
<sequence length="122" mass="12875">MQRIRRIAAAVLATTALAAGTAAMTTSPAAAATDTRAGAIGTQDIYCGWDNRTTPPTISQGSQGNTVREAQCLLESQGYGVGGIDGIFGPNTRIAVLDFQRDVGIARDGIVGPNTWYYLRNW</sequence>
<feature type="chain" id="PRO_5018048767" evidence="1">
    <location>
        <begin position="32"/>
        <end position="122"/>
    </location>
</feature>
<organism evidence="3 4">
    <name type="scientific">Streptomyces triticirhizae</name>
    <dbReference type="NCBI Taxonomy" id="2483353"/>
    <lineage>
        <taxon>Bacteria</taxon>
        <taxon>Bacillati</taxon>
        <taxon>Actinomycetota</taxon>
        <taxon>Actinomycetes</taxon>
        <taxon>Kitasatosporales</taxon>
        <taxon>Streptomycetaceae</taxon>
        <taxon>Streptomyces</taxon>
    </lineage>
</organism>
<accession>A0A3M2LKI6</accession>
<dbReference type="Pfam" id="PF01471">
    <property type="entry name" value="PG_binding_1"/>
    <property type="match status" value="1"/>
</dbReference>
<dbReference type="InterPro" id="IPR002477">
    <property type="entry name" value="Peptidoglycan-bd-like"/>
</dbReference>
<evidence type="ECO:0000313" key="3">
    <source>
        <dbReference type="EMBL" id="RMI37941.1"/>
    </source>
</evidence>
<dbReference type="InterPro" id="IPR036365">
    <property type="entry name" value="PGBD-like_sf"/>
</dbReference>
<evidence type="ECO:0000259" key="2">
    <source>
        <dbReference type="Pfam" id="PF01471"/>
    </source>
</evidence>
<name>A0A3M2LKI6_9ACTN</name>
<feature type="signal peptide" evidence="1">
    <location>
        <begin position="1"/>
        <end position="31"/>
    </location>
</feature>
<dbReference type="Gene3D" id="1.10.101.10">
    <property type="entry name" value="PGBD-like superfamily/PGBD"/>
    <property type="match status" value="1"/>
</dbReference>
<dbReference type="EMBL" id="RFFJ01000101">
    <property type="protein sequence ID" value="RMI37941.1"/>
    <property type="molecule type" value="Genomic_DNA"/>
</dbReference>